<keyword evidence="4" id="KW-1185">Reference proteome</keyword>
<comment type="caution">
    <text evidence="3">The sequence shown here is derived from an EMBL/GenBank/DDBJ whole genome shotgun (WGS) entry which is preliminary data.</text>
</comment>
<dbReference type="InterPro" id="IPR036689">
    <property type="entry name" value="ESAT-6-like_sf"/>
</dbReference>
<dbReference type="InterPro" id="IPR010310">
    <property type="entry name" value="T7SS_ESAT-6-like"/>
</dbReference>
<dbReference type="EMBL" id="JANDBD010000007">
    <property type="protein sequence ID" value="MCP9274031.1"/>
    <property type="molecule type" value="Genomic_DNA"/>
</dbReference>
<accession>A0ABT1M4D3</accession>
<organism evidence="3 4">
    <name type="scientific">Mycolicibacterium arenosum</name>
    <dbReference type="NCBI Taxonomy" id="2952157"/>
    <lineage>
        <taxon>Bacteria</taxon>
        <taxon>Bacillati</taxon>
        <taxon>Actinomycetota</taxon>
        <taxon>Actinomycetes</taxon>
        <taxon>Mycobacteriales</taxon>
        <taxon>Mycobacteriaceae</taxon>
        <taxon>Mycolicibacterium</taxon>
    </lineage>
</organism>
<dbReference type="SUPFAM" id="SSF140453">
    <property type="entry name" value="EsxAB dimer-like"/>
    <property type="match status" value="1"/>
</dbReference>
<keyword evidence="2" id="KW-0175">Coiled coil</keyword>
<reference evidence="3 4" key="1">
    <citation type="submission" date="2022-06" db="EMBL/GenBank/DDBJ databases">
        <title>Mycolicibacterium sp. CAU 1645 isolated from seawater.</title>
        <authorList>
            <person name="Kim W."/>
        </authorList>
    </citation>
    <scope>NUCLEOTIDE SEQUENCE [LARGE SCALE GENOMIC DNA]</scope>
    <source>
        <strain evidence="3 4">CAU 1645</strain>
    </source>
</reference>
<feature type="coiled-coil region" evidence="2">
    <location>
        <begin position="61"/>
        <end position="88"/>
    </location>
</feature>
<comment type="similarity">
    <text evidence="1">Belongs to the WXG100 family.</text>
</comment>
<evidence type="ECO:0000256" key="2">
    <source>
        <dbReference type="SAM" id="Coils"/>
    </source>
</evidence>
<dbReference type="Proteomes" id="UP001651690">
    <property type="component" value="Unassembled WGS sequence"/>
</dbReference>
<dbReference type="RefSeq" id="WP_255061375.1">
    <property type="nucleotide sequence ID" value="NZ_JANDBD010000007.1"/>
</dbReference>
<name>A0ABT1M4D3_9MYCO</name>
<gene>
    <name evidence="3" type="ORF">NM203_17725</name>
</gene>
<protein>
    <recommendedName>
        <fullName evidence="1">ESAT-6-like protein</fullName>
    </recommendedName>
</protein>
<dbReference type="Gene3D" id="1.10.287.1060">
    <property type="entry name" value="ESAT-6-like"/>
    <property type="match status" value="1"/>
</dbReference>
<evidence type="ECO:0000313" key="3">
    <source>
        <dbReference type="EMBL" id="MCP9274031.1"/>
    </source>
</evidence>
<proteinExistence type="inferred from homology"/>
<sequence length="94" mass="10514">MRYRVELGELVSFIDQLQSFVLRAEALASRIDGQVACLHTAWSGDAAEAHRAQHDRWMAGAVEMRDALAELREAADNANRNYTEAAQHNVDMLS</sequence>
<evidence type="ECO:0000313" key="4">
    <source>
        <dbReference type="Proteomes" id="UP001651690"/>
    </source>
</evidence>
<dbReference type="NCBIfam" id="TIGR03930">
    <property type="entry name" value="WXG100_ESAT6"/>
    <property type="match status" value="1"/>
</dbReference>
<evidence type="ECO:0000256" key="1">
    <source>
        <dbReference type="RuleBase" id="RU362001"/>
    </source>
</evidence>
<dbReference type="Pfam" id="PF06013">
    <property type="entry name" value="WXG100"/>
    <property type="match status" value="1"/>
</dbReference>